<proteinExistence type="predicted"/>
<feature type="region of interest" description="Disordered" evidence="2">
    <location>
        <begin position="682"/>
        <end position="723"/>
    </location>
</feature>
<feature type="coiled-coil region" evidence="1">
    <location>
        <begin position="531"/>
        <end position="568"/>
    </location>
</feature>
<evidence type="ECO:0000256" key="3">
    <source>
        <dbReference type="SAM" id="SignalP"/>
    </source>
</evidence>
<gene>
    <name evidence="4" type="ORF">TWF730_003216</name>
</gene>
<dbReference type="PROSITE" id="PS51257">
    <property type="entry name" value="PROKAR_LIPOPROTEIN"/>
    <property type="match status" value="1"/>
</dbReference>
<evidence type="ECO:0000313" key="5">
    <source>
        <dbReference type="Proteomes" id="UP001373714"/>
    </source>
</evidence>
<evidence type="ECO:0000313" key="4">
    <source>
        <dbReference type="EMBL" id="KAK6335841.1"/>
    </source>
</evidence>
<comment type="caution">
    <text evidence="4">The sequence shown here is derived from an EMBL/GenBank/DDBJ whole genome shotgun (WGS) entry which is preliminary data.</text>
</comment>
<feature type="compositionally biased region" description="Basic residues" evidence="2">
    <location>
        <begin position="714"/>
        <end position="723"/>
    </location>
</feature>
<feature type="chain" id="PRO_5044024238" description="Secreted protein" evidence="3">
    <location>
        <begin position="22"/>
        <end position="723"/>
    </location>
</feature>
<evidence type="ECO:0008006" key="6">
    <source>
        <dbReference type="Google" id="ProtNLM"/>
    </source>
</evidence>
<dbReference type="AlphaFoldDB" id="A0AAV9U867"/>
<feature type="compositionally biased region" description="Polar residues" evidence="2">
    <location>
        <begin position="431"/>
        <end position="443"/>
    </location>
</feature>
<evidence type="ECO:0000256" key="2">
    <source>
        <dbReference type="SAM" id="MobiDB-lite"/>
    </source>
</evidence>
<accession>A0AAV9U867</accession>
<keyword evidence="5" id="KW-1185">Reference proteome</keyword>
<dbReference type="EMBL" id="JAVHNS010000014">
    <property type="protein sequence ID" value="KAK6335841.1"/>
    <property type="molecule type" value="Genomic_DNA"/>
</dbReference>
<feature type="region of interest" description="Disordered" evidence="2">
    <location>
        <begin position="431"/>
        <end position="456"/>
    </location>
</feature>
<organism evidence="4 5">
    <name type="scientific">Orbilia blumenaviensis</name>
    <dbReference type="NCBI Taxonomy" id="1796055"/>
    <lineage>
        <taxon>Eukaryota</taxon>
        <taxon>Fungi</taxon>
        <taxon>Dikarya</taxon>
        <taxon>Ascomycota</taxon>
        <taxon>Pezizomycotina</taxon>
        <taxon>Orbiliomycetes</taxon>
        <taxon>Orbiliales</taxon>
        <taxon>Orbiliaceae</taxon>
        <taxon>Orbilia</taxon>
    </lineage>
</organism>
<name>A0AAV9U867_9PEZI</name>
<feature type="signal peptide" evidence="3">
    <location>
        <begin position="1"/>
        <end position="21"/>
    </location>
</feature>
<keyword evidence="1" id="KW-0175">Coiled coil</keyword>
<reference evidence="4 5" key="1">
    <citation type="submission" date="2019-10" db="EMBL/GenBank/DDBJ databases">
        <authorList>
            <person name="Palmer J.M."/>
        </authorList>
    </citation>
    <scope>NUCLEOTIDE SEQUENCE [LARGE SCALE GENOMIC DNA]</scope>
    <source>
        <strain evidence="4 5">TWF730</strain>
    </source>
</reference>
<sequence>MKCRKSLLLTVTAVTTACVHAATVYPEYRCRIGYQAETLEQYDPKTGALLVDSDGNPVLTDYELLDVRLFGGASCVSAYPGANSLRLIDFPQELHDLIGPDREVGLNNLFGWVMYPGSNACNLDLAPDDPNRQQVVLSLDQARYGYTQTENIEEFSGFPETVSFRLFVNPALFSPEGVESFIDLPFSAVGKNSAIPRQHINSGEMDWSVIGGGKGELDPNNPVVRQYAPFGLQVIQPEGVTDRIAAPARRIRPGNPGHSENVNDYRPYPDLYSFTDPRKPMEVFRSITMLARLGDDLDSGKISMSELEAQEEEVDAFAEAFMGLPLPPADPEAEYLVPTRYDWPPLSLLSYLNNLEGFVMPAPAMSFYSRDGRTFSEAIGVAQTLNAAVEQWLEDQGPDVIGDWGVESSPQLRAEEWLYYVEDGVWEDTGSMQTIPDDNQPAASTRGGGGGKPGLTEADQQRASIVHESVEFQPKPPVYDFEDLPLDSQPNGSGLEQEYLKISFPEAPAGGSQIPGGSILNQNPSNTGPIITNLENRYQASRAGSRELQDQNQDQIQIQNQNQNAEINPQTVQDDPIRETLDDIINQLELQQQNPVQDILNEGANQDEIQRNDLIQEVADRVVEQAGINAPIDQNQIADINENERERDVFIQDVVNGIIDQVGAQPNVNSIIQQQGPVQIQQQQQAGAQANGNAANNGDDATRGRAVWGNFGGGRKRSPGPDW</sequence>
<protein>
    <recommendedName>
        <fullName evidence="6">Secreted protein</fullName>
    </recommendedName>
</protein>
<evidence type="ECO:0000256" key="1">
    <source>
        <dbReference type="SAM" id="Coils"/>
    </source>
</evidence>
<feature type="compositionally biased region" description="Low complexity" evidence="2">
    <location>
        <begin position="682"/>
        <end position="698"/>
    </location>
</feature>
<keyword evidence="3" id="KW-0732">Signal</keyword>
<dbReference type="Proteomes" id="UP001373714">
    <property type="component" value="Unassembled WGS sequence"/>
</dbReference>